<feature type="transmembrane region" description="Helical" evidence="8">
    <location>
        <begin position="130"/>
        <end position="150"/>
    </location>
</feature>
<reference evidence="9 10" key="1">
    <citation type="journal article" date="2015" name="Genome Announc.">
        <title>Complete Genome Sequencing of Protease-Producing Novel Arthrobacter sp. Strain IHBB 11108 Using PacBio Single-Molecule Real-Time Sequencing Technology.</title>
        <authorList>
            <person name="Kiran S."/>
            <person name="Swarnkar M.K."/>
            <person name="Pal M."/>
            <person name="Thakur R."/>
            <person name="Tewari R."/>
            <person name="Singh A.K."/>
            <person name="Gulati A."/>
        </authorList>
    </citation>
    <scope>NUCLEOTIDE SEQUENCE [LARGE SCALE GENOMIC DNA]</scope>
    <source>
        <strain evidence="9 10">IHBB 11108</strain>
    </source>
</reference>
<dbReference type="RefSeq" id="WP_045074998.1">
    <property type="nucleotide sequence ID" value="NZ_CP011005.1"/>
</dbReference>
<evidence type="ECO:0000256" key="6">
    <source>
        <dbReference type="ARBA" id="ARBA00022989"/>
    </source>
</evidence>
<evidence type="ECO:0000256" key="1">
    <source>
        <dbReference type="ARBA" id="ARBA00004651"/>
    </source>
</evidence>
<evidence type="ECO:0000313" key="9">
    <source>
        <dbReference type="EMBL" id="AJT41545.1"/>
    </source>
</evidence>
<feature type="transmembrane region" description="Helical" evidence="8">
    <location>
        <begin position="318"/>
        <end position="339"/>
    </location>
</feature>
<proteinExistence type="inferred from homology"/>
<feature type="transmembrane region" description="Helical" evidence="8">
    <location>
        <begin position="265"/>
        <end position="286"/>
    </location>
</feature>
<evidence type="ECO:0000256" key="3">
    <source>
        <dbReference type="ARBA" id="ARBA00022448"/>
    </source>
</evidence>
<evidence type="ECO:0000256" key="8">
    <source>
        <dbReference type="SAM" id="Phobius"/>
    </source>
</evidence>
<dbReference type="GO" id="GO:0022857">
    <property type="term" value="F:transmembrane transporter activity"/>
    <property type="evidence" value="ECO:0007669"/>
    <property type="project" value="InterPro"/>
</dbReference>
<feature type="transmembrane region" description="Helical" evidence="8">
    <location>
        <begin position="104"/>
        <end position="124"/>
    </location>
</feature>
<dbReference type="GO" id="GO:0033214">
    <property type="term" value="P:siderophore-iron import into cell"/>
    <property type="evidence" value="ECO:0007669"/>
    <property type="project" value="TreeGrafter"/>
</dbReference>
<dbReference type="EMBL" id="CP011005">
    <property type="protein sequence ID" value="AJT41545.1"/>
    <property type="molecule type" value="Genomic_DNA"/>
</dbReference>
<dbReference type="InterPro" id="IPR037294">
    <property type="entry name" value="ABC_BtuC-like"/>
</dbReference>
<keyword evidence="6 8" id="KW-1133">Transmembrane helix</keyword>
<dbReference type="GO" id="GO:0005886">
    <property type="term" value="C:plasma membrane"/>
    <property type="evidence" value="ECO:0007669"/>
    <property type="project" value="UniProtKB-SubCell"/>
</dbReference>
<dbReference type="STRING" id="1618207.UM93_08525"/>
<dbReference type="PANTHER" id="PTHR30472:SF25">
    <property type="entry name" value="ABC TRANSPORTER PERMEASE PROTEIN MJ0876-RELATED"/>
    <property type="match status" value="1"/>
</dbReference>
<evidence type="ECO:0000256" key="2">
    <source>
        <dbReference type="ARBA" id="ARBA00007935"/>
    </source>
</evidence>
<dbReference type="Pfam" id="PF01032">
    <property type="entry name" value="FecCD"/>
    <property type="match status" value="1"/>
</dbReference>
<accession>A0A0D4BZI5</accession>
<dbReference type="FunFam" id="1.10.3470.10:FF:000001">
    <property type="entry name" value="Vitamin B12 ABC transporter permease BtuC"/>
    <property type="match status" value="1"/>
</dbReference>
<evidence type="ECO:0000256" key="5">
    <source>
        <dbReference type="ARBA" id="ARBA00022692"/>
    </source>
</evidence>
<dbReference type="PATRIC" id="fig|1618207.4.peg.1726"/>
<dbReference type="CDD" id="cd06550">
    <property type="entry name" value="TM_ABC_iron-siderophores_like"/>
    <property type="match status" value="1"/>
</dbReference>
<protein>
    <recommendedName>
        <fullName evidence="11">ABC transporter permease</fullName>
    </recommendedName>
</protein>
<dbReference type="OrthoDB" id="9782305at2"/>
<keyword evidence="10" id="KW-1185">Reference proteome</keyword>
<feature type="transmembrane region" description="Helical" evidence="8">
    <location>
        <begin position="75"/>
        <end position="97"/>
    </location>
</feature>
<evidence type="ECO:0000313" key="10">
    <source>
        <dbReference type="Proteomes" id="UP000061839"/>
    </source>
</evidence>
<dbReference type="Gene3D" id="1.10.3470.10">
    <property type="entry name" value="ABC transporter involved in vitamin B12 uptake, BtuC"/>
    <property type="match status" value="1"/>
</dbReference>
<dbReference type="HOGENOM" id="CLU_013016_0_3_11"/>
<gene>
    <name evidence="9" type="ORF">UM93_08525</name>
</gene>
<name>A0A0D4BZI5_9MICC</name>
<evidence type="ECO:0000256" key="4">
    <source>
        <dbReference type="ARBA" id="ARBA00022475"/>
    </source>
</evidence>
<feature type="transmembrane region" description="Helical" evidence="8">
    <location>
        <begin position="293"/>
        <end position="312"/>
    </location>
</feature>
<feature type="transmembrane region" description="Helical" evidence="8">
    <location>
        <begin position="238"/>
        <end position="259"/>
    </location>
</feature>
<keyword evidence="7 8" id="KW-0472">Membrane</keyword>
<keyword evidence="3" id="KW-0813">Transport</keyword>
<comment type="subcellular location">
    <subcellularLocation>
        <location evidence="1">Cell membrane</location>
        <topology evidence="1">Multi-pass membrane protein</topology>
    </subcellularLocation>
</comment>
<dbReference type="PANTHER" id="PTHR30472">
    <property type="entry name" value="FERRIC ENTEROBACTIN TRANSPORT SYSTEM PERMEASE PROTEIN"/>
    <property type="match status" value="1"/>
</dbReference>
<dbReference type="SUPFAM" id="SSF81345">
    <property type="entry name" value="ABC transporter involved in vitamin B12 uptake, BtuC"/>
    <property type="match status" value="1"/>
</dbReference>
<organism evidence="9 10">
    <name type="scientific">Psychromicrobium lacuslunae</name>
    <dbReference type="NCBI Taxonomy" id="1618207"/>
    <lineage>
        <taxon>Bacteria</taxon>
        <taxon>Bacillati</taxon>
        <taxon>Actinomycetota</taxon>
        <taxon>Actinomycetes</taxon>
        <taxon>Micrococcales</taxon>
        <taxon>Micrococcaceae</taxon>
        <taxon>Psychromicrobium</taxon>
    </lineage>
</organism>
<comment type="similarity">
    <text evidence="2">Belongs to the binding-protein-dependent transport system permease family. FecCD subfamily.</text>
</comment>
<dbReference type="KEGG" id="ari:UM93_08525"/>
<evidence type="ECO:0000256" key="7">
    <source>
        <dbReference type="ARBA" id="ARBA00023136"/>
    </source>
</evidence>
<keyword evidence="5 8" id="KW-0812">Transmembrane</keyword>
<evidence type="ECO:0008006" key="11">
    <source>
        <dbReference type="Google" id="ProtNLM"/>
    </source>
</evidence>
<feature type="transmembrane region" description="Helical" evidence="8">
    <location>
        <begin position="204"/>
        <end position="226"/>
    </location>
</feature>
<dbReference type="AlphaFoldDB" id="A0A0D4BZI5"/>
<feature type="transmembrane region" description="Helical" evidence="8">
    <location>
        <begin position="162"/>
        <end position="184"/>
    </location>
</feature>
<keyword evidence="4" id="KW-1003">Cell membrane</keyword>
<dbReference type="InterPro" id="IPR000522">
    <property type="entry name" value="ABC_transptr_permease_BtuC"/>
</dbReference>
<sequence length="349" mass="35645">MLQRYRSINRTRRALLLGLGLLLALILLAVLSAGAGQFQVSAAEIVAALGRKLQLLPGEPGFADATLWNVRFPRVVMAILVGAALGLSGAVMQAVFANPLAEPAVIGISAGSAVGASAVIVFGGGAAGLFGQPLAAFVAGLLTTVLVYLLSRVKGKASVLTLVLTGISVNALASAVIALLVFLADTQSREQIVFWQMGSLNGSTWAAVLSVLLPIGLGIVLCFLLLARLDVLALGERAAGHVGLSVEGVRMIAILAVALMTSGAVAYSGIIGFVGLIVPHLIRLAVGPSAKRLLPLSLLGGALMVSLADLAARTLIPFADLPIGIFTALVGAPAFFLLLRQTLKKSGAL</sequence>
<dbReference type="Proteomes" id="UP000061839">
    <property type="component" value="Chromosome"/>
</dbReference>